<keyword evidence="2" id="KW-1133">Transmembrane helix</keyword>
<keyword evidence="2" id="KW-0812">Transmembrane</keyword>
<organism evidence="3">
    <name type="scientific">viral metagenome</name>
    <dbReference type="NCBI Taxonomy" id="1070528"/>
    <lineage>
        <taxon>unclassified sequences</taxon>
        <taxon>metagenomes</taxon>
        <taxon>organismal metagenomes</taxon>
    </lineage>
</organism>
<feature type="coiled-coil region" evidence="1">
    <location>
        <begin position="924"/>
        <end position="976"/>
    </location>
</feature>
<evidence type="ECO:0000256" key="1">
    <source>
        <dbReference type="SAM" id="Coils"/>
    </source>
</evidence>
<evidence type="ECO:0000313" key="3">
    <source>
        <dbReference type="EMBL" id="QHS78657.1"/>
    </source>
</evidence>
<feature type="coiled-coil region" evidence="1">
    <location>
        <begin position="717"/>
        <end position="751"/>
    </location>
</feature>
<reference evidence="3" key="1">
    <citation type="journal article" date="2020" name="Nature">
        <title>Giant virus diversity and host interactions through global metagenomics.</title>
        <authorList>
            <person name="Schulz F."/>
            <person name="Roux S."/>
            <person name="Paez-Espino D."/>
            <person name="Jungbluth S."/>
            <person name="Walsh D.A."/>
            <person name="Denef V.J."/>
            <person name="McMahon K.D."/>
            <person name="Konstantinidis K.T."/>
            <person name="Eloe-Fadrosh E.A."/>
            <person name="Kyrpides N.C."/>
            <person name="Woyke T."/>
        </authorList>
    </citation>
    <scope>NUCLEOTIDE SEQUENCE</scope>
    <source>
        <strain evidence="3">GVMAG-S-1024976-23</strain>
    </source>
</reference>
<sequence length="1016" mass="116942">MVNNNKCFDIFFRCIFLFSILLLVSIFVKAYITKKNKKEAFFNYKTGHTCTNKNSGGTANWGYGLRAFHIGAAGPANNDGKQIMSWDHNRIKNQCKKIAESRFGKTGYSGISVHHTGPWFTRGCDIYHKQTKPIETIPYSGKNCYINPNFVPKIKGCTNPSAYNYNNNANYDDGSCKIRGCMQDWADNYNSYANENDNSCYKRGCKQSWADNYDNKATIDDNSCYKRGCNKSWADNYDNKATIDDNSCYKRGCKQSWADNYDDKVTIDNNSCYKKGCKQSWADNYDEKATIDNNSCYKKGCKQSWADNYDKKVTIDNNSCYKKGCNKSWADNYDDKATIDNNSCYKKGCMDPNSDNYDQKANLDDNSCYIKGCMDSEADNYNKKANKPGKCIITGCMDSEANNYNPKANKSGKCDINGCMDSRADNYNPKANISDSNSCKIKGCMDKDAKNFNKDANINNGCEYYIYGCMKKDANNYNPNAEKSDSFCIYKGCTNPLAKNYSKKANYENNSCEILGCTDKSANNYSEHANIDDNTCEYTKYGCTDKDAVNYGIKSDSTITKCIFASPVQPVLPPEQPIPESKLFTKNNCEIKYETGFCVMNNEVAPNNKTKIDDIDVGLNSAHRNIECYKKAKAQFGNRLTGVELISGRNNSGCYAHTSDQIFKANAANNHICHIVAKHYASQYCKPDNLSVINDDVECESIIQKKNMLNEQQESFINKIKMENEQLDKLIENYKQNNKDKKNQYSMNMDEFNARLKERYDILESQYNENNKYIDEYNCSAKNLIKLQEVENKNMSLIKEYELYKLQNEYKRNEANEYEIINLRYNREIKDAEYRKQIQEQKLENDRKRGEIQKLMDSNLVKKQKKAQKLEKQRKAKYLKEKRRKLAEIAAIEELKRQKEYEIINRKKLLMQERIKSLQEAKKIAKSIEQIEALENANKDAIKALKGLEHSIENMIKEHRNKRLSLEKKIRNIKYKQDACADNIDQVMGAKGKESDDLKKCAKFNIQMQKIQPVYF</sequence>
<accession>A0A6C0AFU0</accession>
<dbReference type="AlphaFoldDB" id="A0A6C0AFU0"/>
<proteinExistence type="predicted"/>
<keyword evidence="1" id="KW-0175">Coiled coil</keyword>
<keyword evidence="2" id="KW-0472">Membrane</keyword>
<protein>
    <submittedName>
        <fullName evidence="3">Uncharacterized protein</fullName>
    </submittedName>
</protein>
<name>A0A6C0AFU0_9ZZZZ</name>
<evidence type="ECO:0000256" key="2">
    <source>
        <dbReference type="SAM" id="Phobius"/>
    </source>
</evidence>
<feature type="coiled-coil region" evidence="1">
    <location>
        <begin position="787"/>
        <end position="858"/>
    </location>
</feature>
<feature type="transmembrane region" description="Helical" evidence="2">
    <location>
        <begin position="12"/>
        <end position="32"/>
    </location>
</feature>
<dbReference type="EMBL" id="MN740601">
    <property type="protein sequence ID" value="QHS78657.1"/>
    <property type="molecule type" value="Genomic_DNA"/>
</dbReference>